<keyword evidence="3" id="KW-1185">Reference proteome</keyword>
<evidence type="ECO:0000313" key="1">
    <source>
        <dbReference type="EMBL" id="KAL2475676.1"/>
    </source>
</evidence>
<evidence type="ECO:0000313" key="2">
    <source>
        <dbReference type="EMBL" id="KAL2499048.1"/>
    </source>
</evidence>
<dbReference type="EMBL" id="JBFOLK010000007">
    <property type="protein sequence ID" value="KAL2499048.1"/>
    <property type="molecule type" value="Genomic_DNA"/>
</dbReference>
<dbReference type="EMBL" id="JBFOLK010000011">
    <property type="protein sequence ID" value="KAL2475676.1"/>
    <property type="molecule type" value="Genomic_DNA"/>
</dbReference>
<reference evidence="2" key="1">
    <citation type="submission" date="2024-07" db="EMBL/GenBank/DDBJ databases">
        <title>Two chromosome-level genome assemblies of Korean endemic species Abeliophyllum distichum and Forsythia ovata (Oleaceae).</title>
        <authorList>
            <person name="Mun J.H."/>
        </authorList>
    </citation>
    <scope>NUCLEOTIDE SEQUENCE</scope>
    <source>
        <strain evidence="2">KNKB198505000391</strain>
        <tissue evidence="2">Leaf</tissue>
    </source>
</reference>
<protein>
    <recommendedName>
        <fullName evidence="4">UBN2 domain-containing protein</fullName>
    </recommendedName>
</protein>
<dbReference type="PANTHER" id="PTHR47481">
    <property type="match status" value="1"/>
</dbReference>
<dbReference type="AlphaFoldDB" id="A0ABD1SFA5"/>
<comment type="caution">
    <text evidence="2">The sequence shown here is derived from an EMBL/GenBank/DDBJ whole genome shotgun (WGS) entry which is preliminary data.</text>
</comment>
<sequence length="177" mass="19638">MANANSDGSNTATQQAQFSSVIPLLLGGNQLSHFGVSLNQTPPVKLDRNNYLLYKNMLLVGWLYSSMTPDIAVRVMESSSSSKLWNAVQESFGVMNRSRVTFLIVELQKTRKGSMRIDQYLNAVKQLANNLEIAGKAIHHTDLVTQVLAGLDEQYTPSVVQINSRELSPDLNYSLYS</sequence>
<reference evidence="3" key="2">
    <citation type="submission" date="2024-07" db="EMBL/GenBank/DDBJ databases">
        <title>Two chromosome-level genome assemblies of Korean endemic species Abeliophyllum distichum and Forsythia ovata (Oleaceae).</title>
        <authorList>
            <person name="Jang H."/>
        </authorList>
    </citation>
    <scope>NUCLEOTIDE SEQUENCE [LARGE SCALE GENOMIC DNA]</scope>
</reference>
<proteinExistence type="predicted"/>
<dbReference type="Pfam" id="PF14223">
    <property type="entry name" value="Retrotran_gag_2"/>
    <property type="match status" value="1"/>
</dbReference>
<gene>
    <name evidence="2" type="ORF">Adt_24598</name>
    <name evidence="1" type="ORF">Adt_36412</name>
</gene>
<evidence type="ECO:0008006" key="4">
    <source>
        <dbReference type="Google" id="ProtNLM"/>
    </source>
</evidence>
<dbReference type="PANTHER" id="PTHR47481:SF34">
    <property type="entry name" value="CCHC-TYPE DOMAIN-CONTAINING PROTEIN"/>
    <property type="match status" value="1"/>
</dbReference>
<accession>A0ABD1SFA5</accession>
<dbReference type="Proteomes" id="UP001604336">
    <property type="component" value="Unassembled WGS sequence"/>
</dbReference>
<organism evidence="2 3">
    <name type="scientific">Abeliophyllum distichum</name>
    <dbReference type="NCBI Taxonomy" id="126358"/>
    <lineage>
        <taxon>Eukaryota</taxon>
        <taxon>Viridiplantae</taxon>
        <taxon>Streptophyta</taxon>
        <taxon>Embryophyta</taxon>
        <taxon>Tracheophyta</taxon>
        <taxon>Spermatophyta</taxon>
        <taxon>Magnoliopsida</taxon>
        <taxon>eudicotyledons</taxon>
        <taxon>Gunneridae</taxon>
        <taxon>Pentapetalae</taxon>
        <taxon>asterids</taxon>
        <taxon>lamiids</taxon>
        <taxon>Lamiales</taxon>
        <taxon>Oleaceae</taxon>
        <taxon>Forsythieae</taxon>
        <taxon>Abeliophyllum</taxon>
    </lineage>
</organism>
<evidence type="ECO:0000313" key="3">
    <source>
        <dbReference type="Proteomes" id="UP001604336"/>
    </source>
</evidence>
<name>A0ABD1SFA5_9LAMI</name>